<dbReference type="Proteomes" id="UP001732700">
    <property type="component" value="Chromosome 7C"/>
</dbReference>
<proteinExistence type="predicted"/>
<protein>
    <submittedName>
        <fullName evidence="1">Uncharacterized protein</fullName>
    </submittedName>
</protein>
<organism evidence="1 2">
    <name type="scientific">Avena sativa</name>
    <name type="common">Oat</name>
    <dbReference type="NCBI Taxonomy" id="4498"/>
    <lineage>
        <taxon>Eukaryota</taxon>
        <taxon>Viridiplantae</taxon>
        <taxon>Streptophyta</taxon>
        <taxon>Embryophyta</taxon>
        <taxon>Tracheophyta</taxon>
        <taxon>Spermatophyta</taxon>
        <taxon>Magnoliopsida</taxon>
        <taxon>Liliopsida</taxon>
        <taxon>Poales</taxon>
        <taxon>Poaceae</taxon>
        <taxon>BOP clade</taxon>
        <taxon>Pooideae</taxon>
        <taxon>Poodae</taxon>
        <taxon>Poeae</taxon>
        <taxon>Poeae Chloroplast Group 1 (Aveneae type)</taxon>
        <taxon>Aveninae</taxon>
        <taxon>Avena</taxon>
    </lineage>
</organism>
<dbReference type="EnsemblPlants" id="AVESA.00010b.r2.7CG0654860.1">
    <property type="protein sequence ID" value="AVESA.00010b.r2.7CG0654860.1.CDS"/>
    <property type="gene ID" value="AVESA.00010b.r2.7CG0654860"/>
</dbReference>
<evidence type="ECO:0000313" key="1">
    <source>
        <dbReference type="EnsemblPlants" id="AVESA.00010b.r2.7CG0654860.1.CDS"/>
    </source>
</evidence>
<reference evidence="1" key="2">
    <citation type="submission" date="2025-09" db="UniProtKB">
        <authorList>
            <consortium name="EnsemblPlants"/>
        </authorList>
    </citation>
    <scope>IDENTIFICATION</scope>
</reference>
<keyword evidence="2" id="KW-1185">Reference proteome</keyword>
<reference evidence="1" key="1">
    <citation type="submission" date="2021-05" db="EMBL/GenBank/DDBJ databases">
        <authorList>
            <person name="Scholz U."/>
            <person name="Mascher M."/>
            <person name="Fiebig A."/>
        </authorList>
    </citation>
    <scope>NUCLEOTIDE SEQUENCE [LARGE SCALE GENOMIC DNA]</scope>
</reference>
<evidence type="ECO:0000313" key="2">
    <source>
        <dbReference type="Proteomes" id="UP001732700"/>
    </source>
</evidence>
<sequence>MAEEEKKVYVAVPAEPREGQSALSWALGHLSGDGATTIVVTHVHVPPQTIPIMGVKFHVSKMGGERVRQFRKVERQKADEMLDDYLRRCSEIKVKCEKLVIENEDVVSGLIELIRLHGITRLVVAAAADKHYSKKLVKPVSKTATEITRRADPSCKIWFVCKDQLIYIRDKAVQIAQSASHQQEDDIQTEMVLYGELQKAKAYEDMYLEEVRKREELEAALLEEVRKRDELEAALARADEEIARLWRTFQRPTEEPQMRFHLGEIAGQPAEPW</sequence>
<accession>A0ACD5ZST2</accession>
<name>A0ACD5ZST2_AVESA</name>